<reference evidence="1 2" key="1">
    <citation type="journal article" date="2019" name="Genome Biol. Evol.">
        <title>Nanopore Sequencing Significantly Improves Genome Assembly of the Protozoan Parasite Trypanosoma cruzi.</title>
        <authorList>
            <person name="Diaz-Viraque F."/>
            <person name="Pita S."/>
            <person name="Greif G."/>
            <person name="de Souza R.C.M."/>
            <person name="Iraola G."/>
            <person name="Robello C."/>
        </authorList>
    </citation>
    <scope>NUCLEOTIDE SEQUENCE [LARGE SCALE GENOMIC DNA]</scope>
    <source>
        <strain evidence="1 2">Berenice</strain>
    </source>
</reference>
<comment type="caution">
    <text evidence="1">The sequence shown here is derived from an EMBL/GenBank/DDBJ whole genome shotgun (WGS) entry which is preliminary data.</text>
</comment>
<gene>
    <name evidence="1" type="ORF">ECC02_011713</name>
</gene>
<dbReference type="VEuPathDB" id="TriTrypDB:BCY84_19683"/>
<evidence type="ECO:0000313" key="2">
    <source>
        <dbReference type="Proteomes" id="UP000583944"/>
    </source>
</evidence>
<proteinExistence type="predicted"/>
<organism evidence="1 2">
    <name type="scientific">Trypanosoma cruzi</name>
    <dbReference type="NCBI Taxonomy" id="5693"/>
    <lineage>
        <taxon>Eukaryota</taxon>
        <taxon>Discoba</taxon>
        <taxon>Euglenozoa</taxon>
        <taxon>Kinetoplastea</taxon>
        <taxon>Metakinetoplastina</taxon>
        <taxon>Trypanosomatida</taxon>
        <taxon>Trypanosomatidae</taxon>
        <taxon>Trypanosoma</taxon>
        <taxon>Schizotrypanum</taxon>
    </lineage>
</organism>
<dbReference type="VEuPathDB" id="TriTrypDB:ECC02_011713"/>
<protein>
    <submittedName>
        <fullName evidence="1">Uncharacterized protein</fullName>
    </submittedName>
</protein>
<dbReference type="Proteomes" id="UP000583944">
    <property type="component" value="Unassembled WGS sequence"/>
</dbReference>
<dbReference type="EMBL" id="JABDHM010000298">
    <property type="protein sequence ID" value="KAF5215583.1"/>
    <property type="molecule type" value="Genomic_DNA"/>
</dbReference>
<dbReference type="AlphaFoldDB" id="A0A7J6XMY6"/>
<evidence type="ECO:0000313" key="1">
    <source>
        <dbReference type="EMBL" id="KAF5215583.1"/>
    </source>
</evidence>
<name>A0A7J6XMY6_TRYCR</name>
<sequence length="280" mass="31341">MTGSDCLRLSGCGSYKTTPVCIAASFPVFLLCVCVCWGGGSSFKGSSNGSGGQKRKKKKMSCDIRRGLFCRLSRRWAARRSGIGRFFGCVACHRVPSWRVCVLPPGGLRPTAVLLRPQTIKPNPAHTPSGKFDRSFEKLSGEIESRMPFRQQQILFGSKYDHNFGEENQDAMRQAAKDDVYGREPERAAARQARSYFTGDDLSPTALHVKSPRLKVSQQQHRQKYDKNILKTSQESAEYYYHRESTSERSVRRGVMTACGAVGLACTCWGLRLLCQYMLE</sequence>
<accession>A0A7J6XMY6</accession>